<reference evidence="1 2" key="1">
    <citation type="submission" date="2016-10" db="EMBL/GenBank/DDBJ databases">
        <authorList>
            <person name="de Groot N.N."/>
        </authorList>
    </citation>
    <scope>NUCLEOTIDE SEQUENCE [LARGE SCALE GENOMIC DNA]</scope>
    <source>
        <strain evidence="1 2">DSM 6793</strain>
    </source>
</reference>
<accession>A0A1I1IVN7</accession>
<dbReference type="AlphaFoldDB" id="A0A1I1IVN7"/>
<protein>
    <submittedName>
        <fullName evidence="1">Uncharacterized protein</fullName>
    </submittedName>
</protein>
<dbReference type="Proteomes" id="UP000199514">
    <property type="component" value="Unassembled WGS sequence"/>
</dbReference>
<evidence type="ECO:0000313" key="2">
    <source>
        <dbReference type="Proteomes" id="UP000199514"/>
    </source>
</evidence>
<sequence length="58" mass="7057">MKQILLFVRIKCLSRKKELTSRKLLRLNNDYSIVNLEFLNYNFITIEISHKLFVLRTK</sequence>
<dbReference type="EMBL" id="FOLE01000005">
    <property type="protein sequence ID" value="SFC40379.1"/>
    <property type="molecule type" value="Genomic_DNA"/>
</dbReference>
<evidence type="ECO:0000313" key="1">
    <source>
        <dbReference type="EMBL" id="SFC40379.1"/>
    </source>
</evidence>
<gene>
    <name evidence="1" type="ORF">SAMN05421780_105112</name>
</gene>
<dbReference type="STRING" id="927664.SAMN05421780_105112"/>
<name>A0A1I1IVN7_9BACT</name>
<organism evidence="1 2">
    <name type="scientific">Flexibacter flexilis DSM 6793</name>
    <dbReference type="NCBI Taxonomy" id="927664"/>
    <lineage>
        <taxon>Bacteria</taxon>
        <taxon>Pseudomonadati</taxon>
        <taxon>Bacteroidota</taxon>
        <taxon>Cytophagia</taxon>
        <taxon>Cytophagales</taxon>
        <taxon>Flexibacteraceae</taxon>
        <taxon>Flexibacter</taxon>
    </lineage>
</organism>
<proteinExistence type="predicted"/>
<keyword evidence="2" id="KW-1185">Reference proteome</keyword>